<comment type="caution">
    <text evidence="8">The sequence shown here is derived from an EMBL/GenBank/DDBJ whole genome shotgun (WGS) entry which is preliminary data.</text>
</comment>
<dbReference type="GO" id="GO:0009251">
    <property type="term" value="P:glucan catabolic process"/>
    <property type="evidence" value="ECO:0007669"/>
    <property type="project" value="TreeGrafter"/>
</dbReference>
<name>A0A0R1VY77_9LACO</name>
<comment type="catalytic activity">
    <reaction evidence="1">
        <text>Hydrolysis of terminal, non-reducing beta-D-glucosyl residues with release of beta-D-glucose.</text>
        <dbReference type="EC" id="3.2.1.21"/>
    </reaction>
</comment>
<evidence type="ECO:0000256" key="6">
    <source>
        <dbReference type="ARBA" id="ARBA00023295"/>
    </source>
</evidence>
<dbReference type="PANTHER" id="PTHR30620">
    <property type="entry name" value="PERIPLASMIC BETA-GLUCOSIDASE-RELATED"/>
    <property type="match status" value="1"/>
</dbReference>
<dbReference type="InterPro" id="IPR001764">
    <property type="entry name" value="Glyco_hydro_3_N"/>
</dbReference>
<feature type="domain" description="Fibronectin type III-like" evidence="7">
    <location>
        <begin position="708"/>
        <end position="777"/>
    </location>
</feature>
<dbReference type="InterPro" id="IPR013783">
    <property type="entry name" value="Ig-like_fold"/>
</dbReference>
<dbReference type="InterPro" id="IPR002772">
    <property type="entry name" value="Glyco_hydro_3_C"/>
</dbReference>
<dbReference type="Proteomes" id="UP000051315">
    <property type="component" value="Unassembled WGS sequence"/>
</dbReference>
<dbReference type="STRING" id="1423735.FC15_GL001343"/>
<sequence length="788" mass="87187">MKDEVFLWSGRTKKSFLRETNISVKTYTFLLQLFLHYANMSFVSVSIQRFEFCCLPINWAGLDFEGKAKRFYILLQGGDCLEKRELQSLVDKMSLKEKIGQLTQFTPQYLGREDGELTGIMGDFAVDQVYLDSLGSVLNATDRNEVIAMQREHLKKDRLKIPLVFMRDIIHGYRTTFPIPLGLGATFAPQLVEEVSHVAGTESAREGIQVTFSPMADLCRDARWGRVMEGTGEDPVLNAQMAAAMVRGYQGAPGELVKDPTRIAACVKHYAGYGAVLAGRDYNNVDFSRLSLYQDYLPAFQAAIEAGAKLIMPAFTLFEGLPATASEYLLKKVLREYLKFDGVAISDWGSVGKLLTMHIADSQERASELALNAGLDMDMMAGAFVRGLSDAVAAKKVAVEDVDRAVLRMLNLKNDLGLFENPYRFIDAHETLPPAPSSESRRYARVAAEKSVVLLKNKNVLPISVKSHIAVTGPLAASQRILGAWSSYGKHDDAVSLYAGLKKQFENVSLIPDPISSDPADYANFDVIIVGLGEREDDSGESACKTRIELPEDQVALIRRLQHTGKPIIGVIFAGRPLALTNVVPYLDGLLYAWFPGTEGGNALANLISGKAVPEGHLPMTFPRTTGQVPIYYNEPRNGSPADDQHPTKFTSRYVDCQNSPLYPFGYGLSYGHIEYGKLQVNQPVLTDDQPIQITVAVTNDSDYRSSTLVQCYVGSTITSVVRPVSELKSWVKVVLEPNQTDQVTLTISVDDLAYVHSNLERFADKGDFIVRIGENAEEYQELTLTYQ</sequence>
<dbReference type="InterPro" id="IPR026891">
    <property type="entry name" value="Fn3-like"/>
</dbReference>
<keyword evidence="5" id="KW-0378">Hydrolase</keyword>
<evidence type="ECO:0000256" key="4">
    <source>
        <dbReference type="ARBA" id="ARBA00022729"/>
    </source>
</evidence>
<protein>
    <recommendedName>
        <fullName evidence="3">beta-glucosidase</fullName>
        <ecNumber evidence="3">3.2.1.21</ecNumber>
    </recommendedName>
</protein>
<dbReference type="PATRIC" id="fig|1423735.3.peg.1390"/>
<organism evidence="8 9">
    <name type="scientific">Lapidilactobacillus concavus DSM 17758</name>
    <dbReference type="NCBI Taxonomy" id="1423735"/>
    <lineage>
        <taxon>Bacteria</taxon>
        <taxon>Bacillati</taxon>
        <taxon>Bacillota</taxon>
        <taxon>Bacilli</taxon>
        <taxon>Lactobacillales</taxon>
        <taxon>Lactobacillaceae</taxon>
        <taxon>Lapidilactobacillus</taxon>
    </lineage>
</organism>
<dbReference type="EMBL" id="AZFX01000038">
    <property type="protein sequence ID" value="KRM10370.1"/>
    <property type="molecule type" value="Genomic_DNA"/>
</dbReference>
<evidence type="ECO:0000256" key="3">
    <source>
        <dbReference type="ARBA" id="ARBA00012744"/>
    </source>
</evidence>
<dbReference type="InterPro" id="IPR036881">
    <property type="entry name" value="Glyco_hydro_3_C_sf"/>
</dbReference>
<dbReference type="AlphaFoldDB" id="A0A0R1VY77"/>
<comment type="similarity">
    <text evidence="2">Belongs to the glycosyl hydrolase 3 family.</text>
</comment>
<dbReference type="InterPro" id="IPR017853">
    <property type="entry name" value="GH"/>
</dbReference>
<evidence type="ECO:0000256" key="5">
    <source>
        <dbReference type="ARBA" id="ARBA00022801"/>
    </source>
</evidence>
<dbReference type="GO" id="GO:0008422">
    <property type="term" value="F:beta-glucosidase activity"/>
    <property type="evidence" value="ECO:0007669"/>
    <property type="project" value="UniProtKB-EC"/>
</dbReference>
<evidence type="ECO:0000313" key="8">
    <source>
        <dbReference type="EMBL" id="KRM10370.1"/>
    </source>
</evidence>
<reference evidence="8 9" key="1">
    <citation type="journal article" date="2015" name="Genome Announc.">
        <title>Expanding the biotechnology potential of lactobacilli through comparative genomics of 213 strains and associated genera.</title>
        <authorList>
            <person name="Sun Z."/>
            <person name="Harris H.M."/>
            <person name="McCann A."/>
            <person name="Guo C."/>
            <person name="Argimon S."/>
            <person name="Zhang W."/>
            <person name="Yang X."/>
            <person name="Jeffery I.B."/>
            <person name="Cooney J.C."/>
            <person name="Kagawa T.F."/>
            <person name="Liu W."/>
            <person name="Song Y."/>
            <person name="Salvetti E."/>
            <person name="Wrobel A."/>
            <person name="Rasinkangas P."/>
            <person name="Parkhill J."/>
            <person name="Rea M.C."/>
            <person name="O'Sullivan O."/>
            <person name="Ritari J."/>
            <person name="Douillard F.P."/>
            <person name="Paul Ross R."/>
            <person name="Yang R."/>
            <person name="Briner A.E."/>
            <person name="Felis G.E."/>
            <person name="de Vos W.M."/>
            <person name="Barrangou R."/>
            <person name="Klaenhammer T.R."/>
            <person name="Caufield P.W."/>
            <person name="Cui Y."/>
            <person name="Zhang H."/>
            <person name="O'Toole P.W."/>
        </authorList>
    </citation>
    <scope>NUCLEOTIDE SEQUENCE [LARGE SCALE GENOMIC DNA]</scope>
    <source>
        <strain evidence="8 9">DSM 17758</strain>
    </source>
</reference>
<keyword evidence="9" id="KW-1185">Reference proteome</keyword>
<dbReference type="InterPro" id="IPR051915">
    <property type="entry name" value="Cellulose_Degrad_GH3"/>
</dbReference>
<keyword evidence="6" id="KW-0326">Glycosidase</keyword>
<dbReference type="SUPFAM" id="SSF51445">
    <property type="entry name" value="(Trans)glycosidases"/>
    <property type="match status" value="1"/>
</dbReference>
<dbReference type="Pfam" id="PF14310">
    <property type="entry name" value="Fn3-like"/>
    <property type="match status" value="1"/>
</dbReference>
<evidence type="ECO:0000256" key="2">
    <source>
        <dbReference type="ARBA" id="ARBA00005336"/>
    </source>
</evidence>
<dbReference type="Gene3D" id="3.20.20.300">
    <property type="entry name" value="Glycoside hydrolase, family 3, N-terminal domain"/>
    <property type="match status" value="1"/>
</dbReference>
<proteinExistence type="inferred from homology"/>
<gene>
    <name evidence="8" type="ORF">FC15_GL001343</name>
</gene>
<dbReference type="PANTHER" id="PTHR30620:SF16">
    <property type="entry name" value="LYSOSOMAL BETA GLUCOSIDASE"/>
    <property type="match status" value="1"/>
</dbReference>
<dbReference type="PRINTS" id="PR00133">
    <property type="entry name" value="GLHYDRLASE3"/>
</dbReference>
<dbReference type="EC" id="3.2.1.21" evidence="3"/>
<evidence type="ECO:0000259" key="7">
    <source>
        <dbReference type="SMART" id="SM01217"/>
    </source>
</evidence>
<dbReference type="Gene3D" id="3.40.50.1700">
    <property type="entry name" value="Glycoside hydrolase family 3 C-terminal domain"/>
    <property type="match status" value="1"/>
</dbReference>
<dbReference type="Pfam" id="PF00933">
    <property type="entry name" value="Glyco_hydro_3"/>
    <property type="match status" value="1"/>
</dbReference>
<dbReference type="Gene3D" id="2.60.40.10">
    <property type="entry name" value="Immunoglobulins"/>
    <property type="match status" value="1"/>
</dbReference>
<accession>A0A0R1VY77</accession>
<dbReference type="SUPFAM" id="SSF52279">
    <property type="entry name" value="Beta-D-glucan exohydrolase, C-terminal domain"/>
    <property type="match status" value="1"/>
</dbReference>
<keyword evidence="4" id="KW-0732">Signal</keyword>
<evidence type="ECO:0000313" key="9">
    <source>
        <dbReference type="Proteomes" id="UP000051315"/>
    </source>
</evidence>
<dbReference type="Pfam" id="PF01915">
    <property type="entry name" value="Glyco_hydro_3_C"/>
    <property type="match status" value="1"/>
</dbReference>
<dbReference type="InterPro" id="IPR036962">
    <property type="entry name" value="Glyco_hydro_3_N_sf"/>
</dbReference>
<evidence type="ECO:0000256" key="1">
    <source>
        <dbReference type="ARBA" id="ARBA00000448"/>
    </source>
</evidence>
<dbReference type="SMART" id="SM01217">
    <property type="entry name" value="Fn3_like"/>
    <property type="match status" value="1"/>
</dbReference>